<gene>
    <name evidence="4" type="ORF">SCF082_LOCUS37356</name>
</gene>
<dbReference type="SMART" id="SM00228">
    <property type="entry name" value="PDZ"/>
    <property type="match status" value="6"/>
</dbReference>
<dbReference type="Proteomes" id="UP001642464">
    <property type="component" value="Unassembled WGS sequence"/>
</dbReference>
<feature type="domain" description="PDZ" evidence="3">
    <location>
        <begin position="795"/>
        <end position="862"/>
    </location>
</feature>
<dbReference type="Pfam" id="PF00595">
    <property type="entry name" value="PDZ"/>
    <property type="match status" value="4"/>
</dbReference>
<keyword evidence="5" id="KW-1185">Reference proteome</keyword>
<dbReference type="InterPro" id="IPR001478">
    <property type="entry name" value="PDZ"/>
</dbReference>
<dbReference type="InterPro" id="IPR051109">
    <property type="entry name" value="MAM_complex_regulator"/>
</dbReference>
<feature type="compositionally biased region" description="Pro residues" evidence="2">
    <location>
        <begin position="1258"/>
        <end position="1273"/>
    </location>
</feature>
<evidence type="ECO:0000313" key="4">
    <source>
        <dbReference type="EMBL" id="CAK9077990.1"/>
    </source>
</evidence>
<dbReference type="Gene3D" id="2.30.42.10">
    <property type="match status" value="6"/>
</dbReference>
<proteinExistence type="predicted"/>
<name>A0ABP0PTF2_9DINO</name>
<dbReference type="SUPFAM" id="SSF50156">
    <property type="entry name" value="PDZ domain-like"/>
    <property type="match status" value="6"/>
</dbReference>
<feature type="coiled-coil region" evidence="1">
    <location>
        <begin position="351"/>
        <end position="402"/>
    </location>
</feature>
<feature type="domain" description="PDZ" evidence="3">
    <location>
        <begin position="1022"/>
        <end position="1104"/>
    </location>
</feature>
<dbReference type="InterPro" id="IPR036034">
    <property type="entry name" value="PDZ_sf"/>
</dbReference>
<protein>
    <recommendedName>
        <fullName evidence="3">PDZ domain-containing protein</fullName>
    </recommendedName>
</protein>
<feature type="domain" description="PDZ" evidence="3">
    <location>
        <begin position="1114"/>
        <end position="1182"/>
    </location>
</feature>
<feature type="compositionally biased region" description="Low complexity" evidence="2">
    <location>
        <begin position="1371"/>
        <end position="1393"/>
    </location>
</feature>
<feature type="region of interest" description="Disordered" evidence="2">
    <location>
        <begin position="1246"/>
        <end position="1393"/>
    </location>
</feature>
<evidence type="ECO:0000256" key="1">
    <source>
        <dbReference type="SAM" id="Coils"/>
    </source>
</evidence>
<dbReference type="PANTHER" id="PTHR14063">
    <property type="entry name" value="PROTEIN LIN-7 HOMOLOG"/>
    <property type="match status" value="1"/>
</dbReference>
<feature type="compositionally biased region" description="Polar residues" evidence="2">
    <location>
        <begin position="657"/>
        <end position="666"/>
    </location>
</feature>
<feature type="coiled-coil region" evidence="1">
    <location>
        <begin position="110"/>
        <end position="223"/>
    </location>
</feature>
<feature type="compositionally biased region" description="Basic and acidic residues" evidence="2">
    <location>
        <begin position="1204"/>
        <end position="1216"/>
    </location>
</feature>
<feature type="coiled-coil region" evidence="1">
    <location>
        <begin position="471"/>
        <end position="513"/>
    </location>
</feature>
<comment type="caution">
    <text evidence="4">The sequence shown here is derived from an EMBL/GenBank/DDBJ whole genome shotgun (WGS) entry which is preliminary data.</text>
</comment>
<feature type="domain" description="PDZ" evidence="3">
    <location>
        <begin position="572"/>
        <end position="640"/>
    </location>
</feature>
<feature type="compositionally biased region" description="Polar residues" evidence="2">
    <location>
        <begin position="1358"/>
        <end position="1368"/>
    </location>
</feature>
<sequence length="1393" mass="151172">MHPSVTGTPAGIHPGAVAAGMHPGADAGAPAGMHPGAVALDAESEKFQGEQSLAILGSEEAQEALEPLELAEAKEPDAELRVEQSCAVVASEEAQATLELAETKEKDECEESATKEVENSEALLEHQEKEIALAKAEREEAAAAREEAAAARVEATEHAMQEVALEMERLREGQSMAELARSEAQEAQAEALKQEGQVQRMELEVAEEEKVALSRYAEKEQELLGETKAEQEASVRARTEARQELDAEVDKLRVEQSRAVMASEEAREALELAEAKEKVTHECEEAAAKEIKNWEALLEQREKEIFAESEIRERARDAEALVRYEQREKELLVPAIALAKAEREEAAAARVEATEHAMQEVALEMERLREGQSMAALARSEAQEAQAEALKQEGQVQRMELEVAEEVTKWESQLADKERGALSRYAEKEQELLGETKAEQQVAAGLRIRELALRAGEEDLLATLRKRDHAMQKQEKEVQAMESSAEAMRERAQHRAEELAERLQERAQELSFAAEARENHLAERERELNSVVTEQLEAMEDLKKLRSDFHKAETAAATLEADLIHQEVSNRVLVLEAKSRDTQLGFVVGGFDSGQLIVSKVLHGSWAEQKGLKEGDELTGIDGKDVKELKEPEILESLQSRRPLKITFLNPDKGQALSQSTLSTQAAAKPRPVPAPSPAMQEGAENEFWQPTEKQAESFELLADESVKQLGLDLTGVPPSSVRIKQVLPDSWADSKGVNAGDELVMVNGSLTSALTQSQIGTALRHRPLRITMMRSSSKIRRSSTVSSKVPEGELVSVEATQSDERLGFKPAGKPPGRVYIEKLFPKSWAEKQGLLLNDVLEEVNGQKLTEISQEELDRLIKLRPLKMLFRRSASSHATRGSTTATSTAAAALQTLKVASKLKPKPKAIAAAPAGPLRPSVDLELPAGEKQLGFVPWGLPPARVMVRQVTGSLAQKAFLQAGHELVEVNGVNVRDIPRSELERTLLTRPLKLHFVASEDAGAFAVPAARDAEIEDEEVQAGILDLVATPANEHLGFETTSSLSFNAVEVAKVSSGSWAQRMRIRIGDHFLSIDGTPVGSYAGASLNEAIKSRTRPMRLRFRRQGQNVVDEDQRRLDVLATEADTELGFLMSGQPPSEIIVSKVIPGSWAAQRGLQEKDELVAVAGQPTSSLSGAGLMRYLQSVRPLRLRFHLAPGGPLPPRPKPKAEAKPEPKVEPPEPEATPKAKAKGRLGRAKLAQMLVGDMMKAKTQEEEVPTSPQSPPSPVAPAPPVSPAAPVKKAPAPTSPKAPAPSAPAVVAKAVVTPAKPKAVVKVGARPSERPGLRPGVAQEDSSSDDDAMVELSASVQDKDLGFDVAQRSGSTHNSNCQWCSCSIPSPGNGSNSSQSNRGSFSL</sequence>
<keyword evidence="1" id="KW-0175">Coiled coil</keyword>
<reference evidence="4 5" key="1">
    <citation type="submission" date="2024-02" db="EMBL/GenBank/DDBJ databases">
        <authorList>
            <person name="Chen Y."/>
            <person name="Shah S."/>
            <person name="Dougan E. K."/>
            <person name="Thang M."/>
            <person name="Chan C."/>
        </authorList>
    </citation>
    <scope>NUCLEOTIDE SEQUENCE [LARGE SCALE GENOMIC DNA]</scope>
</reference>
<feature type="region of interest" description="Disordered" evidence="2">
    <location>
        <begin position="1"/>
        <end position="37"/>
    </location>
</feature>
<organism evidence="4 5">
    <name type="scientific">Durusdinium trenchii</name>
    <dbReference type="NCBI Taxonomy" id="1381693"/>
    <lineage>
        <taxon>Eukaryota</taxon>
        <taxon>Sar</taxon>
        <taxon>Alveolata</taxon>
        <taxon>Dinophyceae</taxon>
        <taxon>Suessiales</taxon>
        <taxon>Symbiodiniaceae</taxon>
        <taxon>Durusdinium</taxon>
    </lineage>
</organism>
<dbReference type="EMBL" id="CAXAMM010037991">
    <property type="protein sequence ID" value="CAK9077990.1"/>
    <property type="molecule type" value="Genomic_DNA"/>
</dbReference>
<feature type="region of interest" description="Disordered" evidence="2">
    <location>
        <begin position="1191"/>
        <end position="1232"/>
    </location>
</feature>
<feature type="domain" description="PDZ" evidence="3">
    <location>
        <begin position="698"/>
        <end position="779"/>
    </location>
</feature>
<feature type="region of interest" description="Disordered" evidence="2">
    <location>
        <begin position="657"/>
        <end position="684"/>
    </location>
</feature>
<feature type="compositionally biased region" description="Pro residues" evidence="2">
    <location>
        <begin position="1283"/>
        <end position="1292"/>
    </location>
</feature>
<evidence type="ECO:0000259" key="3">
    <source>
        <dbReference type="PROSITE" id="PS50106"/>
    </source>
</evidence>
<evidence type="ECO:0000313" key="5">
    <source>
        <dbReference type="Proteomes" id="UP001642464"/>
    </source>
</evidence>
<dbReference type="PROSITE" id="PS50106">
    <property type="entry name" value="PDZ"/>
    <property type="match status" value="5"/>
</dbReference>
<evidence type="ECO:0000256" key="2">
    <source>
        <dbReference type="SAM" id="MobiDB-lite"/>
    </source>
</evidence>
<accession>A0ABP0PTF2</accession>
<dbReference type="CDD" id="cd00136">
    <property type="entry name" value="PDZ_canonical"/>
    <property type="match status" value="1"/>
</dbReference>
<feature type="compositionally biased region" description="Low complexity" evidence="2">
    <location>
        <begin position="1293"/>
        <end position="1313"/>
    </location>
</feature>